<evidence type="ECO:0000313" key="1">
    <source>
        <dbReference type="EMBL" id="GAA3598916.1"/>
    </source>
</evidence>
<comment type="caution">
    <text evidence="1">The sequence shown here is derived from an EMBL/GenBank/DDBJ whole genome shotgun (WGS) entry which is preliminary data.</text>
</comment>
<evidence type="ECO:0000313" key="2">
    <source>
        <dbReference type="Proteomes" id="UP001501074"/>
    </source>
</evidence>
<name>A0ABP6Z530_9ACTN</name>
<dbReference type="Pfam" id="PF14100">
    <property type="entry name" value="DUF6807"/>
    <property type="match status" value="1"/>
</dbReference>
<organism evidence="1 2">
    <name type="scientific">Kineosporia mesophila</name>
    <dbReference type="NCBI Taxonomy" id="566012"/>
    <lineage>
        <taxon>Bacteria</taxon>
        <taxon>Bacillati</taxon>
        <taxon>Actinomycetota</taxon>
        <taxon>Actinomycetes</taxon>
        <taxon>Kineosporiales</taxon>
        <taxon>Kineosporiaceae</taxon>
        <taxon>Kineosporia</taxon>
    </lineage>
</organism>
<dbReference type="RefSeq" id="WP_231489209.1">
    <property type="nucleotide sequence ID" value="NZ_BAAAZO010000002.1"/>
</dbReference>
<dbReference type="Proteomes" id="UP001501074">
    <property type="component" value="Unassembled WGS sequence"/>
</dbReference>
<sequence>MTQLTIDHQHGHSIGIGVGGVEILRYVYAADMPQFEAPKPYLHPMRTLSGALVSAYRPWDHRWHKGLQMTWSHVSGQNFWGGNTYVHGEGYVPLENVGGMRHDAFGTIDHDGTELTLNQELTWVTQGGEDWVSERRRLRVHSVDTTTASYVIDVRSELTNIRGADLELGSPTTHGRENAGYTGWFWRGPRNLTGGAVLAADGAGPEAMGTESAWLAYSGSNDDIDGEITILAVAGETSHGSLKWFVRNDPFPAVAPSPAFHREIVLAPEETLTLAHRFVVADGAWSKDAIETYLSRVGG</sequence>
<keyword evidence="2" id="KW-1185">Reference proteome</keyword>
<gene>
    <name evidence="1" type="ORF">GCM10022223_12880</name>
</gene>
<accession>A0ABP6Z530</accession>
<proteinExistence type="predicted"/>
<dbReference type="EMBL" id="BAAAZO010000002">
    <property type="protein sequence ID" value="GAA3598916.1"/>
    <property type="molecule type" value="Genomic_DNA"/>
</dbReference>
<dbReference type="InterPro" id="IPR029475">
    <property type="entry name" value="DUF6807"/>
</dbReference>
<reference evidence="2" key="1">
    <citation type="journal article" date="2019" name="Int. J. Syst. Evol. Microbiol.">
        <title>The Global Catalogue of Microorganisms (GCM) 10K type strain sequencing project: providing services to taxonomists for standard genome sequencing and annotation.</title>
        <authorList>
            <consortium name="The Broad Institute Genomics Platform"/>
            <consortium name="The Broad Institute Genome Sequencing Center for Infectious Disease"/>
            <person name="Wu L."/>
            <person name="Ma J."/>
        </authorList>
    </citation>
    <scope>NUCLEOTIDE SEQUENCE [LARGE SCALE GENOMIC DNA]</scope>
    <source>
        <strain evidence="2">JCM 16902</strain>
    </source>
</reference>
<protein>
    <submittedName>
        <fullName evidence="1">PmoA family protein</fullName>
    </submittedName>
</protein>